<proteinExistence type="predicted"/>
<keyword evidence="2" id="KW-1133">Transmembrane helix</keyword>
<protein>
    <recommendedName>
        <fullName evidence="6">Transmembrane protein</fullName>
    </recommendedName>
</protein>
<name>A0AA90HC79_9ACTN</name>
<dbReference type="RefSeq" id="WP_271316184.1">
    <property type="nucleotide sequence ID" value="NZ_JAAGKO020000051.1"/>
</dbReference>
<evidence type="ECO:0008006" key="6">
    <source>
        <dbReference type="Google" id="ProtNLM"/>
    </source>
</evidence>
<evidence type="ECO:0000256" key="2">
    <source>
        <dbReference type="SAM" id="Phobius"/>
    </source>
</evidence>
<dbReference type="EMBL" id="JABXJJ020000040">
    <property type="protein sequence ID" value="MDI5973055.1"/>
    <property type="molecule type" value="Genomic_DNA"/>
</dbReference>
<keyword evidence="5" id="KW-1185">Reference proteome</keyword>
<feature type="region of interest" description="Disordered" evidence="1">
    <location>
        <begin position="1"/>
        <end position="72"/>
    </location>
</feature>
<organism evidence="4">
    <name type="scientific">Streptantibioticus silvisoli</name>
    <dbReference type="NCBI Taxonomy" id="2705255"/>
    <lineage>
        <taxon>Bacteria</taxon>
        <taxon>Bacillati</taxon>
        <taxon>Actinomycetota</taxon>
        <taxon>Actinomycetes</taxon>
        <taxon>Kitasatosporales</taxon>
        <taxon>Streptomycetaceae</taxon>
        <taxon>Streptantibioticus</taxon>
    </lineage>
</organism>
<evidence type="ECO:0000313" key="5">
    <source>
        <dbReference type="Proteomes" id="UP001156398"/>
    </source>
</evidence>
<evidence type="ECO:0000313" key="3">
    <source>
        <dbReference type="EMBL" id="MDI5966411.1"/>
    </source>
</evidence>
<dbReference type="EMBL" id="JAAGKO020000051">
    <property type="protein sequence ID" value="MDI5966411.1"/>
    <property type="molecule type" value="Genomic_DNA"/>
</dbReference>
<feature type="transmembrane region" description="Helical" evidence="2">
    <location>
        <begin position="117"/>
        <end position="137"/>
    </location>
</feature>
<comment type="caution">
    <text evidence="4">The sequence shown here is derived from an EMBL/GenBank/DDBJ whole genome shotgun (WGS) entry which is preliminary data.</text>
</comment>
<accession>A0AA90HC79</accession>
<sequence length="183" mass="19579">MEAGPRSDPRHDQREPLDSELGPDSDAAELAGLDEEPGGADNGLDDDGSRTDPGIRADGLDPDLLSADPPAENDFRDLRPPLRMRIWQLIPIIAIGALGSLMFAFPLAFEFGDGGPVVAMLGLLLSCCAAGWALMAARRVGYSWPGLPPRGSGGRPDWRFIAGYTCFAALLALLAVWRVARLR</sequence>
<keyword evidence="2" id="KW-0472">Membrane</keyword>
<reference evidence="4 5" key="1">
    <citation type="submission" date="2023-05" db="EMBL/GenBank/DDBJ databases">
        <title>Streptantibioticus silvisoli sp. nov., acidotolerant actinomycetes 1 from pine litter.</title>
        <authorList>
            <person name="Swiecimska M."/>
            <person name="Golinska P."/>
            <person name="Sangal V."/>
            <person name="Wachnowicz B."/>
            <person name="Goodfellow M."/>
        </authorList>
    </citation>
    <scope>NUCLEOTIDE SEQUENCE</scope>
    <source>
        <strain evidence="4">SL13</strain>
        <strain evidence="3 5">SL54</strain>
    </source>
</reference>
<feature type="compositionally biased region" description="Basic and acidic residues" evidence="1">
    <location>
        <begin position="47"/>
        <end position="59"/>
    </location>
</feature>
<dbReference type="Proteomes" id="UP001156398">
    <property type="component" value="Unassembled WGS sequence"/>
</dbReference>
<feature type="transmembrane region" description="Helical" evidence="2">
    <location>
        <begin position="86"/>
        <end position="105"/>
    </location>
</feature>
<dbReference type="AlphaFoldDB" id="A0AA90HC79"/>
<feature type="compositionally biased region" description="Acidic residues" evidence="1">
    <location>
        <begin position="21"/>
        <end position="46"/>
    </location>
</feature>
<feature type="compositionally biased region" description="Basic and acidic residues" evidence="1">
    <location>
        <begin position="1"/>
        <end position="17"/>
    </location>
</feature>
<keyword evidence="2" id="KW-0812">Transmembrane</keyword>
<feature type="transmembrane region" description="Helical" evidence="2">
    <location>
        <begin position="158"/>
        <end position="180"/>
    </location>
</feature>
<evidence type="ECO:0000256" key="1">
    <source>
        <dbReference type="SAM" id="MobiDB-lite"/>
    </source>
</evidence>
<gene>
    <name evidence="3" type="ORF">POF43_027415</name>
    <name evidence="4" type="ORF">POF50_027530</name>
</gene>
<evidence type="ECO:0000313" key="4">
    <source>
        <dbReference type="EMBL" id="MDI5973055.1"/>
    </source>
</evidence>